<evidence type="ECO:0000256" key="3">
    <source>
        <dbReference type="ARBA" id="ARBA00023082"/>
    </source>
</evidence>
<comment type="caution">
    <text evidence="6">The sequence shown here is derived from an EMBL/GenBank/DDBJ whole genome shotgun (WGS) entry which is preliminary data.</text>
</comment>
<dbReference type="GO" id="GO:0016987">
    <property type="term" value="F:sigma factor activity"/>
    <property type="evidence" value="ECO:0007669"/>
    <property type="project" value="UniProtKB-KW"/>
</dbReference>
<evidence type="ECO:0000256" key="4">
    <source>
        <dbReference type="ARBA" id="ARBA00023163"/>
    </source>
</evidence>
<keyword evidence="4" id="KW-0804">Transcription</keyword>
<dbReference type="Pfam" id="PF04542">
    <property type="entry name" value="Sigma70_r2"/>
    <property type="match status" value="1"/>
</dbReference>
<dbReference type="Pfam" id="PF08281">
    <property type="entry name" value="Sigma70_r4_2"/>
    <property type="match status" value="1"/>
</dbReference>
<comment type="similarity">
    <text evidence="1">Belongs to the sigma-70 factor family. ECF subfamily.</text>
</comment>
<dbReference type="Gene3D" id="1.10.10.10">
    <property type="entry name" value="Winged helix-like DNA-binding domain superfamily/Winged helix DNA-binding domain"/>
    <property type="match status" value="1"/>
</dbReference>
<feature type="domain" description="HTH luxR-type" evidence="5">
    <location>
        <begin position="123"/>
        <end position="150"/>
    </location>
</feature>
<dbReference type="NCBIfam" id="TIGR02937">
    <property type="entry name" value="sigma70-ECF"/>
    <property type="match status" value="1"/>
</dbReference>
<dbReference type="AlphaFoldDB" id="A0A318XK12"/>
<dbReference type="Gene3D" id="1.10.1740.10">
    <property type="match status" value="1"/>
</dbReference>
<protein>
    <submittedName>
        <fullName evidence="6">RNA polymerase sigma-70 factor (ECF subfamily)</fullName>
    </submittedName>
</protein>
<dbReference type="CDD" id="cd06171">
    <property type="entry name" value="Sigma70_r4"/>
    <property type="match status" value="1"/>
</dbReference>
<proteinExistence type="inferred from homology"/>
<dbReference type="OrthoDB" id="9795666at2"/>
<keyword evidence="3" id="KW-0731">Sigma factor</keyword>
<dbReference type="InterPro" id="IPR007627">
    <property type="entry name" value="RNA_pol_sigma70_r2"/>
</dbReference>
<dbReference type="InterPro" id="IPR039425">
    <property type="entry name" value="RNA_pol_sigma-70-like"/>
</dbReference>
<evidence type="ECO:0000256" key="2">
    <source>
        <dbReference type="ARBA" id="ARBA00023015"/>
    </source>
</evidence>
<dbReference type="InterPro" id="IPR000792">
    <property type="entry name" value="Tscrpt_reg_LuxR_C"/>
</dbReference>
<name>A0A318XK12_9FIRM</name>
<dbReference type="InterPro" id="IPR014284">
    <property type="entry name" value="RNA_pol_sigma-70_dom"/>
</dbReference>
<keyword evidence="7" id="KW-1185">Reference proteome</keyword>
<dbReference type="PROSITE" id="PS00622">
    <property type="entry name" value="HTH_LUXR_1"/>
    <property type="match status" value="1"/>
</dbReference>
<dbReference type="PANTHER" id="PTHR43133:SF51">
    <property type="entry name" value="RNA POLYMERASE SIGMA FACTOR"/>
    <property type="match status" value="1"/>
</dbReference>
<dbReference type="InterPro" id="IPR013324">
    <property type="entry name" value="RNA_pol_sigma_r3/r4-like"/>
</dbReference>
<dbReference type="GO" id="GO:0003677">
    <property type="term" value="F:DNA binding"/>
    <property type="evidence" value="ECO:0007669"/>
    <property type="project" value="InterPro"/>
</dbReference>
<dbReference type="Proteomes" id="UP000248132">
    <property type="component" value="Unassembled WGS sequence"/>
</dbReference>
<dbReference type="InterPro" id="IPR013325">
    <property type="entry name" value="RNA_pol_sigma_r2"/>
</dbReference>
<evidence type="ECO:0000256" key="1">
    <source>
        <dbReference type="ARBA" id="ARBA00010641"/>
    </source>
</evidence>
<dbReference type="SUPFAM" id="SSF88946">
    <property type="entry name" value="Sigma2 domain of RNA polymerase sigma factors"/>
    <property type="match status" value="1"/>
</dbReference>
<dbReference type="EMBL" id="QKMR01000029">
    <property type="protein sequence ID" value="PYG84876.1"/>
    <property type="molecule type" value="Genomic_DNA"/>
</dbReference>
<gene>
    <name evidence="6" type="ORF">LY28_03497</name>
</gene>
<evidence type="ECO:0000259" key="5">
    <source>
        <dbReference type="PROSITE" id="PS00622"/>
    </source>
</evidence>
<reference evidence="6 7" key="1">
    <citation type="submission" date="2018-06" db="EMBL/GenBank/DDBJ databases">
        <title>Genomic Encyclopedia of Type Strains, Phase I: the one thousand microbial genomes (KMG-I) project.</title>
        <authorList>
            <person name="Kyrpides N."/>
        </authorList>
    </citation>
    <scope>NUCLEOTIDE SEQUENCE [LARGE SCALE GENOMIC DNA]</scope>
    <source>
        <strain evidence="6 7">DSM 19573</strain>
    </source>
</reference>
<dbReference type="SUPFAM" id="SSF88659">
    <property type="entry name" value="Sigma3 and sigma4 domains of RNA polymerase sigma factors"/>
    <property type="match status" value="1"/>
</dbReference>
<dbReference type="InterPro" id="IPR036388">
    <property type="entry name" value="WH-like_DNA-bd_sf"/>
</dbReference>
<accession>A0A318XK12</accession>
<dbReference type="InterPro" id="IPR013249">
    <property type="entry name" value="RNA_pol_sigma70_r4_t2"/>
</dbReference>
<dbReference type="PANTHER" id="PTHR43133">
    <property type="entry name" value="RNA POLYMERASE ECF-TYPE SIGMA FACTO"/>
    <property type="match status" value="1"/>
</dbReference>
<dbReference type="GO" id="GO:0006352">
    <property type="term" value="P:DNA-templated transcription initiation"/>
    <property type="evidence" value="ECO:0007669"/>
    <property type="project" value="InterPro"/>
</dbReference>
<evidence type="ECO:0000313" key="7">
    <source>
        <dbReference type="Proteomes" id="UP000248132"/>
    </source>
</evidence>
<sequence>MINESQCTATNESVVKKYADMVYRLAFAQVRSKSDADDIFQEVFLRYVRKKLVFESEEHRKAWLIRVTVNCTKKHWSSAWHRRTVPLEDSYPFETNEETGVNEAVWKLAPKYRSVIHLFYYEGYSVAEISSILDVRESTVRTQLTRARAKLSEMLKGDL</sequence>
<keyword evidence="2" id="KW-0805">Transcription regulation</keyword>
<evidence type="ECO:0000313" key="6">
    <source>
        <dbReference type="EMBL" id="PYG84876.1"/>
    </source>
</evidence>
<organism evidence="6 7">
    <name type="scientific">Ruminiclostridium sufflavum DSM 19573</name>
    <dbReference type="NCBI Taxonomy" id="1121337"/>
    <lineage>
        <taxon>Bacteria</taxon>
        <taxon>Bacillati</taxon>
        <taxon>Bacillota</taxon>
        <taxon>Clostridia</taxon>
        <taxon>Eubacteriales</taxon>
        <taxon>Oscillospiraceae</taxon>
        <taxon>Ruminiclostridium</taxon>
    </lineage>
</organism>